<accession>A0A513ZXN5</accession>
<feature type="transmembrane region" description="Helical" evidence="1">
    <location>
        <begin position="30"/>
        <end position="46"/>
    </location>
</feature>
<evidence type="ECO:0000313" key="3">
    <source>
        <dbReference type="Proteomes" id="UP000318464"/>
    </source>
</evidence>
<dbReference type="EMBL" id="MK801682">
    <property type="protein sequence ID" value="QDH45456.1"/>
    <property type="molecule type" value="Genomic_DNA"/>
</dbReference>
<proteinExistence type="predicted"/>
<feature type="transmembrane region" description="Helical" evidence="1">
    <location>
        <begin position="84"/>
        <end position="105"/>
    </location>
</feature>
<keyword evidence="1" id="KW-0812">Transmembrane</keyword>
<dbReference type="Proteomes" id="UP000318464">
    <property type="component" value="Segment"/>
</dbReference>
<sequence>METKDLSLKIDATKIEVAGIKNKFTAQCKLAYSFIATIATIFATIYSDGKQLVIFSMLLFVFPSFIESFGIANENKVITAIVKIYKYIFFIVSLFLFIIFVWYFYDKQDAYNYTKVIGDILLIVSIFINLVYSLISYLNLRYNINEHIALAAVEQSTLEKQKERLHFQDNIKKAHKKVYREFVSKQNKDKKGKDK</sequence>
<keyword evidence="1" id="KW-1133">Transmembrane helix</keyword>
<feature type="transmembrane region" description="Helical" evidence="1">
    <location>
        <begin position="52"/>
        <end position="72"/>
    </location>
</feature>
<feature type="transmembrane region" description="Helical" evidence="1">
    <location>
        <begin position="117"/>
        <end position="140"/>
    </location>
</feature>
<evidence type="ECO:0000256" key="1">
    <source>
        <dbReference type="SAM" id="Phobius"/>
    </source>
</evidence>
<keyword evidence="1" id="KW-0472">Membrane</keyword>
<protein>
    <submittedName>
        <fullName evidence="2">Membrane protein</fullName>
    </submittedName>
</protein>
<evidence type="ECO:0000313" key="2">
    <source>
        <dbReference type="EMBL" id="QDH45456.1"/>
    </source>
</evidence>
<reference evidence="2 3" key="1">
    <citation type="submission" date="2019-04" db="EMBL/GenBank/DDBJ databases">
        <title>Complete genome sequence of bacteriphages infecting S. aurues.</title>
        <authorList>
            <person name="Yu J.-H."/>
            <person name="Park J.-H."/>
            <person name="Chang H.-J."/>
            <person name="Lim J.-A."/>
        </authorList>
    </citation>
    <scope>NUCLEOTIDE SEQUENCE [LARGE SCALE GENOMIC DNA]</scope>
</reference>
<organism evidence="2 3">
    <name type="scientific">Staphylococcus phage SAP33</name>
    <dbReference type="NCBI Taxonomy" id="2588090"/>
    <lineage>
        <taxon>Viruses</taxon>
        <taxon>Duplodnaviria</taxon>
        <taxon>Heunggongvirae</taxon>
        <taxon>Uroviricota</taxon>
        <taxon>Caudoviricetes</taxon>
        <taxon>Azeredovirinae</taxon>
        <taxon>Dubowvirus</taxon>
        <taxon>Dubowvirus SAP33</taxon>
    </lineage>
</organism>
<keyword evidence="3" id="KW-1185">Reference proteome</keyword>
<name>A0A513ZXN5_9CAUD</name>
<gene>
    <name evidence="2" type="ORF">SAP33_00008</name>
</gene>